<accession>A0A2M7W0X1</accession>
<evidence type="ECO:0000313" key="1">
    <source>
        <dbReference type="EMBL" id="PJA12453.1"/>
    </source>
</evidence>
<gene>
    <name evidence="1" type="ORF">COX64_04540</name>
</gene>
<comment type="caution">
    <text evidence="1">The sequence shown here is derived from an EMBL/GenBank/DDBJ whole genome shotgun (WGS) entry which is preliminary data.</text>
</comment>
<dbReference type="AlphaFoldDB" id="A0A2M7W0X1"/>
<evidence type="ECO:0000313" key="2">
    <source>
        <dbReference type="Proteomes" id="UP000228952"/>
    </source>
</evidence>
<dbReference type="EMBL" id="PFQB01000112">
    <property type="protein sequence ID" value="PJA12453.1"/>
    <property type="molecule type" value="Genomic_DNA"/>
</dbReference>
<feature type="non-terminal residue" evidence="1">
    <location>
        <position position="240"/>
    </location>
</feature>
<proteinExistence type="predicted"/>
<sequence>MDRIKKKKTIQVPGVFMPTVKVGAAIHPDEILGTASVPTVLEVHSLDNGKALVDEGTFVSSHTPMIEYKKGFKKEIIGSTHEGIVHISKKTLSLVADDVEEDVRSNTWGRLLSVSEHHYIVEVSYLRMPIFISRGNFVEAPIIGLLQKGAMIAPHHITDEVRDKVVLLPGAVSKETYAEIVARGAVGVLAPSIDWADYLSVFSQSNANIGILHGFGMFPLWRWYYHLLSKLENVIVEVDF</sequence>
<reference evidence="2" key="1">
    <citation type="submission" date="2017-09" db="EMBL/GenBank/DDBJ databases">
        <title>Depth-based differentiation of microbial function through sediment-hosted aquifers and enrichment of novel symbionts in the deep terrestrial subsurface.</title>
        <authorList>
            <person name="Probst A.J."/>
            <person name="Ladd B."/>
            <person name="Jarett J.K."/>
            <person name="Geller-Mcgrath D.E."/>
            <person name="Sieber C.M.K."/>
            <person name="Emerson J.B."/>
            <person name="Anantharaman K."/>
            <person name="Thomas B.C."/>
            <person name="Malmstrom R."/>
            <person name="Stieglmeier M."/>
            <person name="Klingl A."/>
            <person name="Woyke T."/>
            <person name="Ryan C.M."/>
            <person name="Banfield J.F."/>
        </authorList>
    </citation>
    <scope>NUCLEOTIDE SEQUENCE [LARGE SCALE GENOMIC DNA]</scope>
</reference>
<protein>
    <submittedName>
        <fullName evidence="1">Uncharacterized protein</fullName>
    </submittedName>
</protein>
<dbReference type="Proteomes" id="UP000228952">
    <property type="component" value="Unassembled WGS sequence"/>
</dbReference>
<organism evidence="1 2">
    <name type="scientific">Candidatus Dojkabacteria bacterium CG_4_10_14_0_2_um_filter_Dojkabacteria_WS6_41_15</name>
    <dbReference type="NCBI Taxonomy" id="2014249"/>
    <lineage>
        <taxon>Bacteria</taxon>
        <taxon>Candidatus Dojkabacteria</taxon>
    </lineage>
</organism>
<name>A0A2M7W0X1_9BACT</name>